<feature type="domain" description="Alpha/beta hydrolase fold-3" evidence="3">
    <location>
        <begin position="133"/>
        <end position="363"/>
    </location>
</feature>
<dbReference type="PANTHER" id="PTHR48081:SF8">
    <property type="entry name" value="ALPHA_BETA HYDROLASE FOLD-3 DOMAIN-CONTAINING PROTEIN-RELATED"/>
    <property type="match status" value="1"/>
</dbReference>
<accession>A0ABS1N279</accession>
<feature type="compositionally biased region" description="Acidic residues" evidence="2">
    <location>
        <begin position="256"/>
        <end position="265"/>
    </location>
</feature>
<dbReference type="InterPro" id="IPR050300">
    <property type="entry name" value="GDXG_lipolytic_enzyme"/>
</dbReference>
<organism evidence="4 5">
    <name type="scientific">Streptomyces siderophoricus</name>
    <dbReference type="NCBI Taxonomy" id="2802281"/>
    <lineage>
        <taxon>Bacteria</taxon>
        <taxon>Bacillati</taxon>
        <taxon>Actinomycetota</taxon>
        <taxon>Actinomycetes</taxon>
        <taxon>Kitasatosporales</taxon>
        <taxon>Streptomycetaceae</taxon>
        <taxon>Streptomyces</taxon>
    </lineage>
</organism>
<keyword evidence="1 4" id="KW-0378">Hydrolase</keyword>
<evidence type="ECO:0000256" key="2">
    <source>
        <dbReference type="SAM" id="MobiDB-lite"/>
    </source>
</evidence>
<dbReference type="InterPro" id="IPR029058">
    <property type="entry name" value="AB_hydrolase_fold"/>
</dbReference>
<evidence type="ECO:0000259" key="3">
    <source>
        <dbReference type="Pfam" id="PF07859"/>
    </source>
</evidence>
<reference evidence="4 5" key="1">
    <citation type="submission" date="2021-01" db="EMBL/GenBank/DDBJ databases">
        <title>WGS of actinomycetes isolated from Thailand.</title>
        <authorList>
            <person name="Thawai C."/>
        </authorList>
    </citation>
    <scope>NUCLEOTIDE SEQUENCE [LARGE SCALE GENOMIC DNA]</scope>
    <source>
        <strain evidence="4 5">CH9-7</strain>
    </source>
</reference>
<protein>
    <submittedName>
        <fullName evidence="4">Alpha/beta hydrolase</fullName>
    </submittedName>
</protein>
<dbReference type="GO" id="GO:0016787">
    <property type="term" value="F:hydrolase activity"/>
    <property type="evidence" value="ECO:0007669"/>
    <property type="project" value="UniProtKB-KW"/>
</dbReference>
<dbReference type="EMBL" id="JAERRI010000025">
    <property type="protein sequence ID" value="MBL1094029.1"/>
    <property type="molecule type" value="Genomic_DNA"/>
</dbReference>
<gene>
    <name evidence="4" type="ORF">JK360_32760</name>
</gene>
<feature type="region of interest" description="Disordered" evidence="2">
    <location>
        <begin position="83"/>
        <end position="124"/>
    </location>
</feature>
<dbReference type="Pfam" id="PF07859">
    <property type="entry name" value="Abhydrolase_3"/>
    <property type="match status" value="1"/>
</dbReference>
<dbReference type="Proteomes" id="UP000629371">
    <property type="component" value="Unassembled WGS sequence"/>
</dbReference>
<evidence type="ECO:0000256" key="1">
    <source>
        <dbReference type="ARBA" id="ARBA00022801"/>
    </source>
</evidence>
<comment type="caution">
    <text evidence="4">The sequence shown here is derived from an EMBL/GenBank/DDBJ whole genome shotgun (WGS) entry which is preliminary data.</text>
</comment>
<dbReference type="InterPro" id="IPR013094">
    <property type="entry name" value="AB_hydrolase_3"/>
</dbReference>
<keyword evidence="5" id="KW-1185">Reference proteome</keyword>
<name>A0ABS1N279_9ACTN</name>
<dbReference type="Gene3D" id="3.40.50.1820">
    <property type="entry name" value="alpha/beta hydrolase"/>
    <property type="match status" value="1"/>
</dbReference>
<evidence type="ECO:0000313" key="4">
    <source>
        <dbReference type="EMBL" id="MBL1094029.1"/>
    </source>
</evidence>
<dbReference type="SUPFAM" id="SSF53474">
    <property type="entry name" value="alpha/beta-Hydrolases"/>
    <property type="match status" value="1"/>
</dbReference>
<dbReference type="PANTHER" id="PTHR48081">
    <property type="entry name" value="AB HYDROLASE SUPERFAMILY PROTEIN C4A8.06C"/>
    <property type="match status" value="1"/>
</dbReference>
<feature type="compositionally biased region" description="Basic and acidic residues" evidence="2">
    <location>
        <begin position="83"/>
        <end position="109"/>
    </location>
</feature>
<proteinExistence type="predicted"/>
<sequence length="398" mass="42502">MAEKKLPTKLPVTVPPGLTVHPELRPYLAQLPPFSDPYEDIEATRERFRGLLALRPADRTGVSSERYDITRPDGSALTVEVYRPERAEAEANEKNEQGEEGEKATESRETGAAGEAEEAGESREAGEALLPAVLHFHGGGYAIGRSMPGQDRSAIALCRELPAIVVTVEYRLAPEHRYPAGVEDCYLALEWTAKQANDLGIDADRIAVTGNSAGGGLSAAVALMARDRGGPALVYQSMCVPDVDDRAAEQPIPAMPEDEGADSEDGAGAGPGAGAGVLPNPWLNSLRTVRLAWQHYLPEGTTVPDAYASPARATDLSGLPPAYVMVCDLDPLRDTGLAYARRLMDAGVSVTVHNVPGAWHGFELQAPDTRLARETKAHWKGQLRSALYPERAGGTVVA</sequence>
<feature type="region of interest" description="Disordered" evidence="2">
    <location>
        <begin position="253"/>
        <end position="274"/>
    </location>
</feature>
<evidence type="ECO:0000313" key="5">
    <source>
        <dbReference type="Proteomes" id="UP000629371"/>
    </source>
</evidence>